<dbReference type="SMART" id="SM00833">
    <property type="entry name" value="CobW_C"/>
    <property type="match status" value="1"/>
</dbReference>
<evidence type="ECO:0000256" key="4">
    <source>
        <dbReference type="ARBA" id="ARBA00034320"/>
    </source>
</evidence>
<dbReference type="InterPro" id="IPR027417">
    <property type="entry name" value="P-loop_NTPase"/>
</dbReference>
<accession>A0A512N243</accession>
<dbReference type="InterPro" id="IPR051316">
    <property type="entry name" value="Zinc-reg_GTPase_activator"/>
</dbReference>
<dbReference type="Pfam" id="PF07683">
    <property type="entry name" value="CobW_C"/>
    <property type="match status" value="1"/>
</dbReference>
<gene>
    <name evidence="8" type="ORF">RSO01_02220</name>
</gene>
<dbReference type="AlphaFoldDB" id="A0A512N243"/>
<evidence type="ECO:0000313" key="8">
    <source>
        <dbReference type="EMBL" id="GEP53056.1"/>
    </source>
</evidence>
<name>A0A512N243_9HYPH</name>
<reference evidence="8 9" key="1">
    <citation type="submission" date="2019-07" db="EMBL/GenBank/DDBJ databases">
        <title>Whole genome shotgun sequence of Reyranella soli NBRC 108950.</title>
        <authorList>
            <person name="Hosoyama A."/>
            <person name="Uohara A."/>
            <person name="Ohji S."/>
            <person name="Ichikawa N."/>
        </authorList>
    </citation>
    <scope>NUCLEOTIDE SEQUENCE [LARGE SCALE GENOMIC DNA]</scope>
    <source>
        <strain evidence="8 9">NBRC 108950</strain>
    </source>
</reference>
<dbReference type="SUPFAM" id="SSF52540">
    <property type="entry name" value="P-loop containing nucleoside triphosphate hydrolases"/>
    <property type="match status" value="1"/>
</dbReference>
<dbReference type="EMBL" id="BKAJ01000004">
    <property type="protein sequence ID" value="GEP53056.1"/>
    <property type="molecule type" value="Genomic_DNA"/>
</dbReference>
<proteinExistence type="inferred from homology"/>
<dbReference type="GO" id="GO:0000166">
    <property type="term" value="F:nucleotide binding"/>
    <property type="evidence" value="ECO:0007669"/>
    <property type="project" value="UniProtKB-KW"/>
</dbReference>
<evidence type="ECO:0000313" key="9">
    <source>
        <dbReference type="Proteomes" id="UP000321058"/>
    </source>
</evidence>
<keyword evidence="1" id="KW-0547">Nucleotide-binding</keyword>
<comment type="catalytic activity">
    <reaction evidence="6">
        <text>GTP + H2O = GDP + phosphate + H(+)</text>
        <dbReference type="Rhea" id="RHEA:19669"/>
        <dbReference type="ChEBI" id="CHEBI:15377"/>
        <dbReference type="ChEBI" id="CHEBI:15378"/>
        <dbReference type="ChEBI" id="CHEBI:37565"/>
        <dbReference type="ChEBI" id="CHEBI:43474"/>
        <dbReference type="ChEBI" id="CHEBI:58189"/>
    </reaction>
    <physiologicalReaction direction="left-to-right" evidence="6">
        <dbReference type="Rhea" id="RHEA:19670"/>
    </physiologicalReaction>
</comment>
<dbReference type="Pfam" id="PF02492">
    <property type="entry name" value="cobW"/>
    <property type="match status" value="1"/>
</dbReference>
<evidence type="ECO:0000256" key="2">
    <source>
        <dbReference type="ARBA" id="ARBA00022801"/>
    </source>
</evidence>
<dbReference type="OrthoDB" id="9808822at2"/>
<keyword evidence="3" id="KW-0143">Chaperone</keyword>
<dbReference type="Gene3D" id="3.30.1220.10">
    <property type="entry name" value="CobW-like, C-terminal domain"/>
    <property type="match status" value="1"/>
</dbReference>
<dbReference type="PANTHER" id="PTHR13748">
    <property type="entry name" value="COBW-RELATED"/>
    <property type="match status" value="1"/>
</dbReference>
<feature type="domain" description="CobW C-terminal" evidence="7">
    <location>
        <begin position="229"/>
        <end position="315"/>
    </location>
</feature>
<protein>
    <submittedName>
        <fullName evidence="8">Cobalamin biosynthesis protein CobW</fullName>
    </submittedName>
</protein>
<comment type="similarity">
    <text evidence="4">Belongs to the SIMIBI class G3E GTPase family. ZNG1 subfamily.</text>
</comment>
<keyword evidence="2" id="KW-0378">Hydrolase</keyword>
<evidence type="ECO:0000256" key="3">
    <source>
        <dbReference type="ARBA" id="ARBA00023186"/>
    </source>
</evidence>
<keyword evidence="9" id="KW-1185">Reference proteome</keyword>
<evidence type="ECO:0000256" key="5">
    <source>
        <dbReference type="ARBA" id="ARBA00045658"/>
    </source>
</evidence>
<dbReference type="CDD" id="cd03112">
    <property type="entry name" value="CobW-like"/>
    <property type="match status" value="1"/>
</dbReference>
<dbReference type="Gene3D" id="3.40.50.300">
    <property type="entry name" value="P-loop containing nucleotide triphosphate hydrolases"/>
    <property type="match status" value="1"/>
</dbReference>
<dbReference type="RefSeq" id="WP_147145297.1">
    <property type="nucleotide sequence ID" value="NZ_BKAJ01000004.1"/>
</dbReference>
<dbReference type="PANTHER" id="PTHR13748:SF59">
    <property type="entry name" value="COBW C-TERMINAL DOMAIN-CONTAINING PROTEIN"/>
    <property type="match status" value="1"/>
</dbReference>
<dbReference type="InterPro" id="IPR036627">
    <property type="entry name" value="CobW-likC_sf"/>
</dbReference>
<dbReference type="GO" id="GO:0016787">
    <property type="term" value="F:hydrolase activity"/>
    <property type="evidence" value="ECO:0007669"/>
    <property type="project" value="UniProtKB-KW"/>
</dbReference>
<sequence length="328" mass="35872">MTSPATFTVPRRARKLPVTLVTGFLGSGKTTLVNHILSNRDGVKAAVLVNELGEIGIDNDLIVAAESGMIELSNGCICCSTNNDLLDSIVRVLSRPDPVDHILVETTGVADPLPVAQTFQRPEFRDALRLDAIVAVADAEQFSLDLFDSPAVRSQLRHADAILVNKCDRVGEERLGSVEGKIRAVNAEARLLRTTRSAAPLPLILDVDLHRPASHDHGHHHAHLDEDGFVSLSFESDRPFSVARFQAFLDDRPPGLFRGKGFLWLAETGKRYVFHLVGSRFSLDEDPSAAGANRLVLIGRQLDTEELRQGLLRCRVDANGIAFARPRS</sequence>
<dbReference type="SUPFAM" id="SSF90002">
    <property type="entry name" value="Hypothetical protein YjiA, C-terminal domain"/>
    <property type="match status" value="1"/>
</dbReference>
<dbReference type="InterPro" id="IPR011629">
    <property type="entry name" value="CobW-like_C"/>
</dbReference>
<dbReference type="Proteomes" id="UP000321058">
    <property type="component" value="Unassembled WGS sequence"/>
</dbReference>
<evidence type="ECO:0000259" key="7">
    <source>
        <dbReference type="SMART" id="SM00833"/>
    </source>
</evidence>
<comment type="caution">
    <text evidence="8">The sequence shown here is derived from an EMBL/GenBank/DDBJ whole genome shotgun (WGS) entry which is preliminary data.</text>
</comment>
<evidence type="ECO:0000256" key="1">
    <source>
        <dbReference type="ARBA" id="ARBA00022741"/>
    </source>
</evidence>
<organism evidence="8 9">
    <name type="scientific">Reyranella soli</name>
    <dbReference type="NCBI Taxonomy" id="1230389"/>
    <lineage>
        <taxon>Bacteria</taxon>
        <taxon>Pseudomonadati</taxon>
        <taxon>Pseudomonadota</taxon>
        <taxon>Alphaproteobacteria</taxon>
        <taxon>Hyphomicrobiales</taxon>
        <taxon>Reyranellaceae</taxon>
        <taxon>Reyranella</taxon>
    </lineage>
</organism>
<comment type="function">
    <text evidence="5">Zinc chaperone that directly transfers zinc cofactor to target proteins, thereby activating them. Zinc is transferred from the CXCC motif in the GTPase domain to the zinc binding site in target proteins in a process requiring GTP hydrolysis.</text>
</comment>
<dbReference type="InterPro" id="IPR003495">
    <property type="entry name" value="CobW/HypB/UreG_nucleotide-bd"/>
</dbReference>
<evidence type="ECO:0000256" key="6">
    <source>
        <dbReference type="ARBA" id="ARBA00049117"/>
    </source>
</evidence>